<sequence length="189" mass="20648">MFVQIAPAQAQMHKWVDANGKIVYSDTPPPANAKKLGTKAIESSASISNVRLPFELAAAVAKNPVTIYTAKNCVVCNEARSLLKQSGIPFFEKTIDSKEDVEKLKQVSGDTNIPFMLINKSKFSGFQAIDWRNALTAAGYPETNMLPKEYRYPEPEPAAPPVLDASKPVDNTPKPALRPQSTSPTGIRF</sequence>
<dbReference type="Pfam" id="PF00462">
    <property type="entry name" value="Glutaredoxin"/>
    <property type="match status" value="1"/>
</dbReference>
<dbReference type="Proteomes" id="UP000648257">
    <property type="component" value="Unassembled WGS sequence"/>
</dbReference>
<name>A0ABR6X818_9BURK</name>
<dbReference type="InterPro" id="IPR002109">
    <property type="entry name" value="Glutaredoxin"/>
</dbReference>
<evidence type="ECO:0000313" key="4">
    <source>
        <dbReference type="EMBL" id="MBC3808873.1"/>
    </source>
</evidence>
<evidence type="ECO:0000259" key="3">
    <source>
        <dbReference type="Pfam" id="PF13511"/>
    </source>
</evidence>
<dbReference type="PROSITE" id="PS51354">
    <property type="entry name" value="GLUTAREDOXIN_2"/>
    <property type="match status" value="1"/>
</dbReference>
<gene>
    <name evidence="4" type="ORF">H8K52_16145</name>
</gene>
<feature type="domain" description="DUF4124" evidence="3">
    <location>
        <begin position="6"/>
        <end position="38"/>
    </location>
</feature>
<evidence type="ECO:0000259" key="2">
    <source>
        <dbReference type="Pfam" id="PF00462"/>
    </source>
</evidence>
<reference evidence="4 5" key="1">
    <citation type="submission" date="2020-08" db="EMBL/GenBank/DDBJ databases">
        <title>Novel species isolated from subtropical streams in China.</title>
        <authorList>
            <person name="Lu H."/>
        </authorList>
    </citation>
    <scope>NUCLEOTIDE SEQUENCE [LARGE SCALE GENOMIC DNA]</scope>
    <source>
        <strain evidence="4 5">KACC 16656</strain>
    </source>
</reference>
<dbReference type="RefSeq" id="WP_186923940.1">
    <property type="nucleotide sequence ID" value="NZ_JACOFW010000021.1"/>
</dbReference>
<dbReference type="SUPFAM" id="SSF52833">
    <property type="entry name" value="Thioredoxin-like"/>
    <property type="match status" value="1"/>
</dbReference>
<feature type="region of interest" description="Disordered" evidence="1">
    <location>
        <begin position="149"/>
        <end position="189"/>
    </location>
</feature>
<dbReference type="Pfam" id="PF13511">
    <property type="entry name" value="DUF4124"/>
    <property type="match status" value="1"/>
</dbReference>
<protein>
    <submittedName>
        <fullName evidence="4">Glutaredoxin family protein</fullName>
    </submittedName>
</protein>
<dbReference type="InterPro" id="IPR036249">
    <property type="entry name" value="Thioredoxin-like_sf"/>
</dbReference>
<dbReference type="EMBL" id="JACOFW010000021">
    <property type="protein sequence ID" value="MBC3808873.1"/>
    <property type="molecule type" value="Genomic_DNA"/>
</dbReference>
<evidence type="ECO:0000256" key="1">
    <source>
        <dbReference type="SAM" id="MobiDB-lite"/>
    </source>
</evidence>
<dbReference type="InterPro" id="IPR025392">
    <property type="entry name" value="DUF4124"/>
</dbReference>
<feature type="compositionally biased region" description="Polar residues" evidence="1">
    <location>
        <begin position="179"/>
        <end position="189"/>
    </location>
</feature>
<comment type="caution">
    <text evidence="4">The sequence shown here is derived from an EMBL/GenBank/DDBJ whole genome shotgun (WGS) entry which is preliminary data.</text>
</comment>
<organism evidence="4 5">
    <name type="scientific">Undibacterium seohonense</name>
    <dbReference type="NCBI Taxonomy" id="1344950"/>
    <lineage>
        <taxon>Bacteria</taxon>
        <taxon>Pseudomonadati</taxon>
        <taxon>Pseudomonadota</taxon>
        <taxon>Betaproteobacteria</taxon>
        <taxon>Burkholderiales</taxon>
        <taxon>Oxalobacteraceae</taxon>
        <taxon>Undibacterium</taxon>
    </lineage>
</organism>
<keyword evidence="5" id="KW-1185">Reference proteome</keyword>
<evidence type="ECO:0000313" key="5">
    <source>
        <dbReference type="Proteomes" id="UP000648257"/>
    </source>
</evidence>
<dbReference type="CDD" id="cd02976">
    <property type="entry name" value="NrdH"/>
    <property type="match status" value="1"/>
</dbReference>
<feature type="domain" description="Glutaredoxin" evidence="2">
    <location>
        <begin position="65"/>
        <end position="117"/>
    </location>
</feature>
<accession>A0ABR6X818</accession>
<dbReference type="Gene3D" id="3.40.30.10">
    <property type="entry name" value="Glutaredoxin"/>
    <property type="match status" value="1"/>
</dbReference>
<proteinExistence type="predicted"/>